<feature type="compositionally biased region" description="Polar residues" evidence="1">
    <location>
        <begin position="35"/>
        <end position="44"/>
    </location>
</feature>
<organism evidence="2 3">
    <name type="scientific">Ramalina farinacea</name>
    <dbReference type="NCBI Taxonomy" id="258253"/>
    <lineage>
        <taxon>Eukaryota</taxon>
        <taxon>Fungi</taxon>
        <taxon>Dikarya</taxon>
        <taxon>Ascomycota</taxon>
        <taxon>Pezizomycotina</taxon>
        <taxon>Lecanoromycetes</taxon>
        <taxon>OSLEUM clade</taxon>
        <taxon>Lecanoromycetidae</taxon>
        <taxon>Lecanorales</taxon>
        <taxon>Lecanorineae</taxon>
        <taxon>Ramalinaceae</taxon>
        <taxon>Ramalina</taxon>
    </lineage>
</organism>
<sequence>MSTPPRTRETHSPASRIAQPGPDRQPNNDALAANLATSLSQGTPSRACANSAKKRRHAPNLSRMHPSPSREERVSTLFQSIAPTLTLSNTRKVRRPLAETRHTRFGEYDADHVREPYSYRSPPKGDHSSEAADPEASREPSGKGVESREKPRPLRRLLSPSAWHAADSTNVDASLEPALRELSTATDREHASEPDEFYKENVKAWLHGTQHLPSDHEAASTGSSSSASSATKTSTPSPITYPKLSTAQFPTNPAPKDSGGSSSSDKENVPPNASTSPPSPSPRPPQLTKLPPSTTPSRFRNPSASASAKPILHLSAAKRTGLPLPPQSSPPKGYFSTPPRRRHRANAIVGERITPSTPSSRFSFRIFEDEAAGGRTVDATAPTTPHSPPTFTAPDWNPVMATAGASDHPAGPGDFTIAREGGMMMDGLAGLSPSVEIKRRGRKREGDGTGVKATKGRCASYWDRDVLDVPGEGGGGKGGKGDEGEGT</sequence>
<dbReference type="AlphaFoldDB" id="A0AA43QMI1"/>
<feature type="compositionally biased region" description="Basic and acidic residues" evidence="1">
    <location>
        <begin position="186"/>
        <end position="202"/>
    </location>
</feature>
<accession>A0AA43QMI1</accession>
<feature type="region of interest" description="Disordered" evidence="1">
    <location>
        <begin position="1"/>
        <end position="363"/>
    </location>
</feature>
<evidence type="ECO:0000313" key="3">
    <source>
        <dbReference type="Proteomes" id="UP001161017"/>
    </source>
</evidence>
<proteinExistence type="predicted"/>
<name>A0AA43QMI1_9LECA</name>
<dbReference type="Proteomes" id="UP001161017">
    <property type="component" value="Unassembled WGS sequence"/>
</dbReference>
<feature type="compositionally biased region" description="Polar residues" evidence="1">
    <location>
        <begin position="291"/>
        <end position="306"/>
    </location>
</feature>
<dbReference type="EMBL" id="JAPUFD010000004">
    <property type="protein sequence ID" value="MDI1486995.1"/>
    <property type="molecule type" value="Genomic_DNA"/>
</dbReference>
<feature type="compositionally biased region" description="Polar residues" evidence="1">
    <location>
        <begin position="76"/>
        <end position="90"/>
    </location>
</feature>
<feature type="compositionally biased region" description="Low complexity" evidence="1">
    <location>
        <begin position="219"/>
        <end position="237"/>
    </location>
</feature>
<protein>
    <submittedName>
        <fullName evidence="2">Uncharacterized protein</fullName>
    </submittedName>
</protein>
<comment type="caution">
    <text evidence="2">The sequence shown here is derived from an EMBL/GenBank/DDBJ whole genome shotgun (WGS) entry which is preliminary data.</text>
</comment>
<keyword evidence="3" id="KW-1185">Reference proteome</keyword>
<feature type="compositionally biased region" description="Basic and acidic residues" evidence="1">
    <location>
        <begin position="96"/>
        <end position="152"/>
    </location>
</feature>
<evidence type="ECO:0000313" key="2">
    <source>
        <dbReference type="EMBL" id="MDI1486995.1"/>
    </source>
</evidence>
<feature type="compositionally biased region" description="Low complexity" evidence="1">
    <location>
        <begin position="379"/>
        <end position="394"/>
    </location>
</feature>
<feature type="region of interest" description="Disordered" evidence="1">
    <location>
        <begin position="375"/>
        <end position="487"/>
    </location>
</feature>
<gene>
    <name evidence="2" type="ORF">OHK93_006257</name>
</gene>
<evidence type="ECO:0000256" key="1">
    <source>
        <dbReference type="SAM" id="MobiDB-lite"/>
    </source>
</evidence>
<reference evidence="2" key="1">
    <citation type="journal article" date="2023" name="Genome Biol. Evol.">
        <title>First Whole Genome Sequence and Flow Cytometry Genome Size Data for the Lichen-Forming Fungus Ramalina farinacea (Ascomycota).</title>
        <authorList>
            <person name="Llewellyn T."/>
            <person name="Mian S."/>
            <person name="Hill R."/>
            <person name="Leitch I.J."/>
            <person name="Gaya E."/>
        </authorList>
    </citation>
    <scope>NUCLEOTIDE SEQUENCE</scope>
    <source>
        <strain evidence="2">LIQ254RAFAR</strain>
    </source>
</reference>
<feature type="compositionally biased region" description="Basic and acidic residues" evidence="1">
    <location>
        <begin position="1"/>
        <end position="11"/>
    </location>
</feature>